<dbReference type="AlphaFoldDB" id="C9SLZ7"/>
<dbReference type="KEGG" id="val:VDBG_05921"/>
<sequence>MFRSVQKAGIRVMPASRVESLMISGKNHRITGVVVQLISPGWKSFNRHESHAPWSKASAFRSWADRCVPQPRKKQLPELRQVAPQGTRGDNGSGKRLGQSVGGVTGNMDPFRESVIVSHEGRRFITEPISGLFIADGAFGPLKQANGR</sequence>
<evidence type="ECO:0000313" key="3">
    <source>
        <dbReference type="Proteomes" id="UP000008698"/>
    </source>
</evidence>
<organism evidence="3">
    <name type="scientific">Verticillium alfalfae (strain VaMs.102 / ATCC MYA-4576 / FGSC 10136)</name>
    <name type="common">Verticillium wilt of alfalfa</name>
    <name type="synonym">Verticillium albo-atrum</name>
    <dbReference type="NCBI Taxonomy" id="526221"/>
    <lineage>
        <taxon>Eukaryota</taxon>
        <taxon>Fungi</taxon>
        <taxon>Dikarya</taxon>
        <taxon>Ascomycota</taxon>
        <taxon>Pezizomycotina</taxon>
        <taxon>Sordariomycetes</taxon>
        <taxon>Hypocreomycetidae</taxon>
        <taxon>Glomerellales</taxon>
        <taxon>Plectosphaerellaceae</taxon>
        <taxon>Verticillium</taxon>
    </lineage>
</organism>
<name>C9SLZ7_VERA1</name>
<accession>C9SLZ7</accession>
<feature type="region of interest" description="Disordered" evidence="1">
    <location>
        <begin position="71"/>
        <end position="106"/>
    </location>
</feature>
<protein>
    <submittedName>
        <fullName evidence="2">Predicted protein</fullName>
    </submittedName>
</protein>
<dbReference type="OrthoDB" id="5134197at2759"/>
<evidence type="ECO:0000256" key="1">
    <source>
        <dbReference type="SAM" id="MobiDB-lite"/>
    </source>
</evidence>
<proteinExistence type="predicted"/>
<dbReference type="GeneID" id="9537773"/>
<keyword evidence="3" id="KW-1185">Reference proteome</keyword>
<dbReference type="EMBL" id="DS985220">
    <property type="protein sequence ID" value="EEY19812.1"/>
    <property type="molecule type" value="Genomic_DNA"/>
</dbReference>
<dbReference type="Proteomes" id="UP000008698">
    <property type="component" value="Unassembled WGS sequence"/>
</dbReference>
<dbReference type="HOGENOM" id="CLU_1760198_0_0_1"/>
<gene>
    <name evidence="2" type="ORF">VDBG_05921</name>
</gene>
<dbReference type="RefSeq" id="XP_003003479.1">
    <property type="nucleotide sequence ID" value="XM_003003433.1"/>
</dbReference>
<reference evidence="3" key="1">
    <citation type="journal article" date="2011" name="PLoS Pathog.">
        <title>Comparative genomics yields insights into niche adaptation of plant vascular wilt pathogens.</title>
        <authorList>
            <person name="Klosterman S.J."/>
            <person name="Subbarao K.V."/>
            <person name="Kang S."/>
            <person name="Veronese P."/>
            <person name="Gold S.E."/>
            <person name="Thomma B.P.H.J."/>
            <person name="Chen Z."/>
            <person name="Henrissat B."/>
            <person name="Lee Y.-H."/>
            <person name="Park J."/>
            <person name="Garcia-Pedrajas M.D."/>
            <person name="Barbara D.J."/>
            <person name="Anchieta A."/>
            <person name="de Jonge R."/>
            <person name="Santhanam P."/>
            <person name="Maruthachalam K."/>
            <person name="Atallah Z."/>
            <person name="Amyotte S.G."/>
            <person name="Paz Z."/>
            <person name="Inderbitzin P."/>
            <person name="Hayes R.J."/>
            <person name="Heiman D.I."/>
            <person name="Young S."/>
            <person name="Zeng Q."/>
            <person name="Engels R."/>
            <person name="Galagan J."/>
            <person name="Cuomo C.A."/>
            <person name="Dobinson K.F."/>
            <person name="Ma L.-J."/>
        </authorList>
    </citation>
    <scope>NUCLEOTIDE SEQUENCE [LARGE SCALE GENOMIC DNA]</scope>
    <source>
        <strain evidence="3">VaMs.102 / ATCC MYA-4576 / FGSC 10136</strain>
    </source>
</reference>
<evidence type="ECO:0000313" key="2">
    <source>
        <dbReference type="EMBL" id="EEY19812.1"/>
    </source>
</evidence>